<feature type="domain" description="Cyanovirin-N" evidence="2">
    <location>
        <begin position="126"/>
        <end position="221"/>
    </location>
</feature>
<feature type="compositionally biased region" description="Low complexity" evidence="1">
    <location>
        <begin position="62"/>
        <end position="84"/>
    </location>
</feature>
<reference evidence="3" key="2">
    <citation type="submission" date="2023-06" db="EMBL/GenBank/DDBJ databases">
        <authorList>
            <consortium name="Lawrence Berkeley National Laboratory"/>
            <person name="Haridas S."/>
            <person name="Hensen N."/>
            <person name="Bonometti L."/>
            <person name="Westerberg I."/>
            <person name="Brannstrom I.O."/>
            <person name="Guillou S."/>
            <person name="Cros-Aarteil S."/>
            <person name="Calhoun S."/>
            <person name="Kuo A."/>
            <person name="Mondo S."/>
            <person name="Pangilinan J."/>
            <person name="Riley R."/>
            <person name="Labutti K."/>
            <person name="Andreopoulos B."/>
            <person name="Lipzen A."/>
            <person name="Chen C."/>
            <person name="Yanf M."/>
            <person name="Daum C."/>
            <person name="Ng V."/>
            <person name="Clum A."/>
            <person name="Steindorff A."/>
            <person name="Ohm R."/>
            <person name="Martin F."/>
            <person name="Silar P."/>
            <person name="Natvig D."/>
            <person name="Lalanne C."/>
            <person name="Gautier V."/>
            <person name="Ament-Velasquez S.L."/>
            <person name="Kruys A."/>
            <person name="Hutchinson M.I."/>
            <person name="Powell A.J."/>
            <person name="Barry K."/>
            <person name="Miller A.N."/>
            <person name="Grigoriev I.V."/>
            <person name="Debuchy R."/>
            <person name="Gladieux P."/>
            <person name="Thoren M.H."/>
            <person name="Johannesson H."/>
        </authorList>
    </citation>
    <scope>NUCLEOTIDE SEQUENCE</scope>
    <source>
        <strain evidence="3">CBS 958.72</strain>
    </source>
</reference>
<feature type="region of interest" description="Disordered" evidence="1">
    <location>
        <begin position="1"/>
        <end position="85"/>
    </location>
</feature>
<comment type="caution">
    <text evidence="3">The sequence shown here is derived from an EMBL/GenBank/DDBJ whole genome shotgun (WGS) entry which is preliminary data.</text>
</comment>
<organism evidence="3 4">
    <name type="scientific">Lasiosphaeria ovina</name>
    <dbReference type="NCBI Taxonomy" id="92902"/>
    <lineage>
        <taxon>Eukaryota</taxon>
        <taxon>Fungi</taxon>
        <taxon>Dikarya</taxon>
        <taxon>Ascomycota</taxon>
        <taxon>Pezizomycotina</taxon>
        <taxon>Sordariomycetes</taxon>
        <taxon>Sordariomycetidae</taxon>
        <taxon>Sordariales</taxon>
        <taxon>Lasiosphaeriaceae</taxon>
        <taxon>Lasiosphaeria</taxon>
    </lineage>
</organism>
<name>A0AAE0N0A8_9PEZI</name>
<accession>A0AAE0N0A8</accession>
<sequence length="239" mass="25430">MTPTRAPVSASRSTAAFPRKTAVMSPRPTPTPPSPFPPPWPYGVPPFGNTPNPKFPKKKPFENPAISWSSGTSSSTVSKSPQASAHGPYADVVALHEVDLAGLTPPPSVIETCNFIQVDLDLNDENSPGKNAYIQAACRNSNAGSPTYRCSKLGLRNCFSNNDGTLVPVADNAGKWWETCTDCEFDAINRNIKCTCWQSDGKPNITAVDITSGIWNVGGVLYCGGKAKAKELGLNSCAE</sequence>
<dbReference type="Proteomes" id="UP001287356">
    <property type="component" value="Unassembled WGS sequence"/>
</dbReference>
<evidence type="ECO:0000313" key="3">
    <source>
        <dbReference type="EMBL" id="KAK3366161.1"/>
    </source>
</evidence>
<feature type="compositionally biased region" description="Pro residues" evidence="1">
    <location>
        <begin position="27"/>
        <end position="44"/>
    </location>
</feature>
<keyword evidence="4" id="KW-1185">Reference proteome</keyword>
<evidence type="ECO:0000313" key="4">
    <source>
        <dbReference type="Proteomes" id="UP001287356"/>
    </source>
</evidence>
<dbReference type="Pfam" id="PF08881">
    <property type="entry name" value="CVNH"/>
    <property type="match status" value="1"/>
</dbReference>
<evidence type="ECO:0000256" key="1">
    <source>
        <dbReference type="SAM" id="MobiDB-lite"/>
    </source>
</evidence>
<dbReference type="SUPFAM" id="SSF51322">
    <property type="entry name" value="Cyanovirin-N"/>
    <property type="match status" value="1"/>
</dbReference>
<evidence type="ECO:0000259" key="2">
    <source>
        <dbReference type="Pfam" id="PF08881"/>
    </source>
</evidence>
<reference evidence="3" key="1">
    <citation type="journal article" date="2023" name="Mol. Phylogenet. Evol.">
        <title>Genome-scale phylogeny and comparative genomics of the fungal order Sordariales.</title>
        <authorList>
            <person name="Hensen N."/>
            <person name="Bonometti L."/>
            <person name="Westerberg I."/>
            <person name="Brannstrom I.O."/>
            <person name="Guillou S."/>
            <person name="Cros-Aarteil S."/>
            <person name="Calhoun S."/>
            <person name="Haridas S."/>
            <person name="Kuo A."/>
            <person name="Mondo S."/>
            <person name="Pangilinan J."/>
            <person name="Riley R."/>
            <person name="LaButti K."/>
            <person name="Andreopoulos B."/>
            <person name="Lipzen A."/>
            <person name="Chen C."/>
            <person name="Yan M."/>
            <person name="Daum C."/>
            <person name="Ng V."/>
            <person name="Clum A."/>
            <person name="Steindorff A."/>
            <person name="Ohm R.A."/>
            <person name="Martin F."/>
            <person name="Silar P."/>
            <person name="Natvig D.O."/>
            <person name="Lalanne C."/>
            <person name="Gautier V."/>
            <person name="Ament-Velasquez S.L."/>
            <person name="Kruys A."/>
            <person name="Hutchinson M.I."/>
            <person name="Powell A.J."/>
            <person name="Barry K."/>
            <person name="Miller A.N."/>
            <person name="Grigoriev I.V."/>
            <person name="Debuchy R."/>
            <person name="Gladieux P."/>
            <person name="Hiltunen Thoren M."/>
            <person name="Johannesson H."/>
        </authorList>
    </citation>
    <scope>NUCLEOTIDE SEQUENCE</scope>
    <source>
        <strain evidence="3">CBS 958.72</strain>
    </source>
</reference>
<gene>
    <name evidence="3" type="ORF">B0T24DRAFT_723760</name>
</gene>
<protein>
    <recommendedName>
        <fullName evidence="2">Cyanovirin-N domain-containing protein</fullName>
    </recommendedName>
</protein>
<dbReference type="Gene3D" id="2.30.60.10">
    <property type="entry name" value="Cyanovirin-N"/>
    <property type="match status" value="1"/>
</dbReference>
<dbReference type="EMBL" id="JAULSN010000008">
    <property type="protein sequence ID" value="KAK3366161.1"/>
    <property type="molecule type" value="Genomic_DNA"/>
</dbReference>
<dbReference type="AlphaFoldDB" id="A0AAE0N0A8"/>
<dbReference type="InterPro" id="IPR036673">
    <property type="entry name" value="Cyanovirin-N_sf"/>
</dbReference>
<proteinExistence type="predicted"/>
<dbReference type="InterPro" id="IPR011058">
    <property type="entry name" value="Cyanovirin-N"/>
</dbReference>